<dbReference type="Gene3D" id="3.40.50.620">
    <property type="entry name" value="HUPs"/>
    <property type="match status" value="1"/>
</dbReference>
<comment type="similarity">
    <text evidence="1">Belongs to the universal stress protein A family.</text>
</comment>
<keyword evidence="3" id="KW-0067">ATP-binding</keyword>
<evidence type="ECO:0000259" key="4">
    <source>
        <dbReference type="Pfam" id="PF00582"/>
    </source>
</evidence>
<dbReference type="InterPro" id="IPR006015">
    <property type="entry name" value="Universal_stress_UspA"/>
</dbReference>
<gene>
    <name evidence="5" type="ORF">D0Y53_04780</name>
</gene>
<dbReference type="InterPro" id="IPR006016">
    <property type="entry name" value="UspA"/>
</dbReference>
<evidence type="ECO:0000313" key="6">
    <source>
        <dbReference type="Proteomes" id="UP000262917"/>
    </source>
</evidence>
<organism evidence="5 6">
    <name type="scientific">Cognatiluteimonas weifangensis</name>
    <dbReference type="NCBI Taxonomy" id="2303539"/>
    <lineage>
        <taxon>Bacteria</taxon>
        <taxon>Pseudomonadati</taxon>
        <taxon>Pseudomonadota</taxon>
        <taxon>Gammaproteobacteria</taxon>
        <taxon>Lysobacterales</taxon>
        <taxon>Lysobacteraceae</taxon>
        <taxon>Cognatiluteimonas</taxon>
    </lineage>
</organism>
<dbReference type="Pfam" id="PF00582">
    <property type="entry name" value="Usp"/>
    <property type="match status" value="1"/>
</dbReference>
<dbReference type="CDD" id="cd00293">
    <property type="entry name" value="USP-like"/>
    <property type="match status" value="1"/>
</dbReference>
<reference evidence="5 6" key="1">
    <citation type="submission" date="2018-08" db="EMBL/GenBank/DDBJ databases">
        <title>Lysobacter weifangensis sp. nov., a new member of the family 'Xanthomonadaceae', isolated from soil in a farmland.</title>
        <authorList>
            <person name="Zhao H."/>
        </authorList>
    </citation>
    <scope>NUCLEOTIDE SEQUENCE [LARGE SCALE GENOMIC DNA]</scope>
    <source>
        <strain evidence="5 6">WF-2</strain>
    </source>
</reference>
<evidence type="ECO:0000256" key="3">
    <source>
        <dbReference type="ARBA" id="ARBA00022840"/>
    </source>
</evidence>
<keyword evidence="6" id="KW-1185">Reference proteome</keyword>
<dbReference type="Proteomes" id="UP000262917">
    <property type="component" value="Unassembled WGS sequence"/>
</dbReference>
<protein>
    <submittedName>
        <fullName evidence="5">Universal stress protein</fullName>
    </submittedName>
</protein>
<dbReference type="RefSeq" id="WP_117202086.1">
    <property type="nucleotide sequence ID" value="NZ_JBHTBK010000009.1"/>
</dbReference>
<dbReference type="OrthoDB" id="9792500at2"/>
<name>A0A372DNH5_9GAMM</name>
<accession>A0A372DNH5</accession>
<keyword evidence="2" id="KW-0547">Nucleotide-binding</keyword>
<proteinExistence type="inferred from homology"/>
<evidence type="ECO:0000256" key="2">
    <source>
        <dbReference type="ARBA" id="ARBA00022741"/>
    </source>
</evidence>
<feature type="domain" description="UspA" evidence="4">
    <location>
        <begin position="2"/>
        <end position="140"/>
    </location>
</feature>
<dbReference type="GO" id="GO:0005524">
    <property type="term" value="F:ATP binding"/>
    <property type="evidence" value="ECO:0007669"/>
    <property type="project" value="UniProtKB-KW"/>
</dbReference>
<dbReference type="PANTHER" id="PTHR46268">
    <property type="entry name" value="STRESS RESPONSE PROTEIN NHAX"/>
    <property type="match status" value="1"/>
</dbReference>
<comment type="caution">
    <text evidence="5">The sequence shown here is derived from an EMBL/GenBank/DDBJ whole genome shotgun (WGS) entry which is preliminary data.</text>
</comment>
<evidence type="ECO:0000313" key="5">
    <source>
        <dbReference type="EMBL" id="RFP61059.1"/>
    </source>
</evidence>
<dbReference type="SUPFAM" id="SSF52402">
    <property type="entry name" value="Adenine nucleotide alpha hydrolases-like"/>
    <property type="match status" value="1"/>
</dbReference>
<evidence type="ECO:0000256" key="1">
    <source>
        <dbReference type="ARBA" id="ARBA00008791"/>
    </source>
</evidence>
<dbReference type="EMBL" id="QVPD01000004">
    <property type="protein sequence ID" value="RFP61059.1"/>
    <property type="molecule type" value="Genomic_DNA"/>
</dbReference>
<dbReference type="PRINTS" id="PR01438">
    <property type="entry name" value="UNVRSLSTRESS"/>
</dbReference>
<sequence length="140" mass="14730">MKILLAVDGSEASERAVKHVVQFAKALAEPPALTLLHVDAPLLQAAAAKLGAKAVADYHASNSQYALKDARRILNRARLVFDTVALVGDPAEKIVATATKQRSDLVIMGSRGQTALKGLLLGSVASKVLAQSKVPLTLVR</sequence>
<dbReference type="PANTHER" id="PTHR46268:SF27">
    <property type="entry name" value="UNIVERSAL STRESS PROTEIN RV2623"/>
    <property type="match status" value="1"/>
</dbReference>
<dbReference type="AlphaFoldDB" id="A0A372DNH5"/>
<dbReference type="InterPro" id="IPR014729">
    <property type="entry name" value="Rossmann-like_a/b/a_fold"/>
</dbReference>